<evidence type="ECO:0000256" key="3">
    <source>
        <dbReference type="ARBA" id="ARBA00022553"/>
    </source>
</evidence>
<dbReference type="PANTHER" id="PTHR48111">
    <property type="entry name" value="REGULATOR OF RPOS"/>
    <property type="match status" value="1"/>
</dbReference>
<dbReference type="GO" id="GO:0006355">
    <property type="term" value="P:regulation of DNA-templated transcription"/>
    <property type="evidence" value="ECO:0007669"/>
    <property type="project" value="InterPro"/>
</dbReference>
<dbReference type="PROSITE" id="PS51755">
    <property type="entry name" value="OMPR_PHOB"/>
    <property type="match status" value="1"/>
</dbReference>
<evidence type="ECO:0000256" key="5">
    <source>
        <dbReference type="ARBA" id="ARBA00023015"/>
    </source>
</evidence>
<dbReference type="STRING" id="1395571.TMS3_0120430"/>
<gene>
    <name evidence="12" type="ORF">TMS3_0120430</name>
</gene>
<evidence type="ECO:0000256" key="7">
    <source>
        <dbReference type="ARBA" id="ARBA00023163"/>
    </source>
</evidence>
<keyword evidence="13" id="KW-1185">Reference proteome</keyword>
<dbReference type="RefSeq" id="WP_025167052.1">
    <property type="nucleotide sequence ID" value="NZ_AWSQ01000008.1"/>
</dbReference>
<evidence type="ECO:0000259" key="10">
    <source>
        <dbReference type="PROSITE" id="PS50110"/>
    </source>
</evidence>
<comment type="caution">
    <text evidence="12">The sequence shown here is derived from an EMBL/GenBank/DDBJ whole genome shotgun (WGS) entry which is preliminary data.</text>
</comment>
<dbReference type="SUPFAM" id="SSF52172">
    <property type="entry name" value="CheY-like"/>
    <property type="match status" value="1"/>
</dbReference>
<dbReference type="eggNOG" id="COG0745">
    <property type="taxonomic scope" value="Bacteria"/>
</dbReference>
<keyword evidence="4" id="KW-0902">Two-component regulatory system</keyword>
<keyword evidence="3 8" id="KW-0597">Phosphoprotein</keyword>
<evidence type="ECO:0000256" key="2">
    <source>
        <dbReference type="ARBA" id="ARBA00022490"/>
    </source>
</evidence>
<dbReference type="PANTHER" id="PTHR48111:SF35">
    <property type="entry name" value="TRANSCRIPTIONAL REGULATORY PROTEIN QSEB"/>
    <property type="match status" value="1"/>
</dbReference>
<protein>
    <submittedName>
        <fullName evidence="12">Transcriptional regulator</fullName>
    </submittedName>
</protein>
<dbReference type="InterPro" id="IPR039420">
    <property type="entry name" value="WalR-like"/>
</dbReference>
<dbReference type="EMBL" id="AWSQ01000008">
    <property type="protein sequence ID" value="KFX68114.1"/>
    <property type="molecule type" value="Genomic_DNA"/>
</dbReference>
<dbReference type="AlphaFoldDB" id="A0A0A1YHH6"/>
<dbReference type="GO" id="GO:0005829">
    <property type="term" value="C:cytosol"/>
    <property type="evidence" value="ECO:0007669"/>
    <property type="project" value="TreeGrafter"/>
</dbReference>
<dbReference type="Pfam" id="PF00486">
    <property type="entry name" value="Trans_reg_C"/>
    <property type="match status" value="1"/>
</dbReference>
<dbReference type="InterPro" id="IPR001867">
    <property type="entry name" value="OmpR/PhoB-type_DNA-bd"/>
</dbReference>
<dbReference type="Gene3D" id="3.40.50.2300">
    <property type="match status" value="1"/>
</dbReference>
<dbReference type="SMART" id="SM00862">
    <property type="entry name" value="Trans_reg_C"/>
    <property type="match status" value="1"/>
</dbReference>
<dbReference type="PROSITE" id="PS50110">
    <property type="entry name" value="RESPONSE_REGULATORY"/>
    <property type="match status" value="1"/>
</dbReference>
<dbReference type="CDD" id="cd00383">
    <property type="entry name" value="trans_reg_C"/>
    <property type="match status" value="1"/>
</dbReference>
<dbReference type="Gene3D" id="1.10.10.10">
    <property type="entry name" value="Winged helix-like DNA-binding domain superfamily/Winged helix DNA-binding domain"/>
    <property type="match status" value="1"/>
</dbReference>
<dbReference type="Gene3D" id="6.10.250.690">
    <property type="match status" value="1"/>
</dbReference>
<keyword evidence="2" id="KW-0963">Cytoplasm</keyword>
<dbReference type="OrthoDB" id="9802426at2"/>
<dbReference type="GO" id="GO:0000156">
    <property type="term" value="F:phosphorelay response regulator activity"/>
    <property type="evidence" value="ECO:0007669"/>
    <property type="project" value="TreeGrafter"/>
</dbReference>
<dbReference type="CDD" id="cd17624">
    <property type="entry name" value="REC_OmpR_PmrA-like"/>
    <property type="match status" value="1"/>
</dbReference>
<dbReference type="InterPro" id="IPR011006">
    <property type="entry name" value="CheY-like_superfamily"/>
</dbReference>
<evidence type="ECO:0000313" key="13">
    <source>
        <dbReference type="Proteomes" id="UP000030063"/>
    </source>
</evidence>
<comment type="subcellular location">
    <subcellularLocation>
        <location evidence="1">Cytoplasm</location>
    </subcellularLocation>
</comment>
<dbReference type="GO" id="GO:0000976">
    <property type="term" value="F:transcription cis-regulatory region binding"/>
    <property type="evidence" value="ECO:0007669"/>
    <property type="project" value="TreeGrafter"/>
</dbReference>
<evidence type="ECO:0000256" key="8">
    <source>
        <dbReference type="PROSITE-ProRule" id="PRU00169"/>
    </source>
</evidence>
<evidence type="ECO:0000313" key="12">
    <source>
        <dbReference type="EMBL" id="KFX68114.1"/>
    </source>
</evidence>
<sequence length="231" mass="24753">MHVLLTEDNALIASGIVAGLEAQGFTVAHAATAAQADALLRAARFDLMILDLGLPDEDGLHFLHRLRRRGLELPVLILTARDAVAERVSGLQAGADDYLVKPFDLRELAARLHALLRRAAGRATHLIEHGPLTYDPAACAAFMAGEPIDLSRREQALLQALLQHPGRVLSAEQLKDAVYGLGDDVESNALNVHIHHLRRKLGNGIVETVRGLGYRLGVAAAATDPMGDADS</sequence>
<accession>A0A0A1YHH6</accession>
<keyword evidence="6 9" id="KW-0238">DNA-binding</keyword>
<dbReference type="SMART" id="SM00448">
    <property type="entry name" value="REC"/>
    <property type="match status" value="1"/>
</dbReference>
<keyword evidence="5" id="KW-0805">Transcription regulation</keyword>
<proteinExistence type="predicted"/>
<keyword evidence="7" id="KW-0804">Transcription</keyword>
<feature type="DNA-binding region" description="OmpR/PhoB-type" evidence="9">
    <location>
        <begin position="124"/>
        <end position="218"/>
    </location>
</feature>
<evidence type="ECO:0000256" key="1">
    <source>
        <dbReference type="ARBA" id="ARBA00004496"/>
    </source>
</evidence>
<dbReference type="Proteomes" id="UP000030063">
    <property type="component" value="Unassembled WGS sequence"/>
</dbReference>
<dbReference type="GO" id="GO:0032993">
    <property type="term" value="C:protein-DNA complex"/>
    <property type="evidence" value="ECO:0007669"/>
    <property type="project" value="TreeGrafter"/>
</dbReference>
<feature type="domain" description="OmpR/PhoB-type" evidence="11">
    <location>
        <begin position="124"/>
        <end position="218"/>
    </location>
</feature>
<name>A0A0A1YHH6_9PSED</name>
<feature type="domain" description="Response regulatory" evidence="10">
    <location>
        <begin position="2"/>
        <end position="116"/>
    </location>
</feature>
<organism evidence="12 13">
    <name type="scientific">Pseudomonas taeanensis MS-3</name>
    <dbReference type="NCBI Taxonomy" id="1395571"/>
    <lineage>
        <taxon>Bacteria</taxon>
        <taxon>Pseudomonadati</taxon>
        <taxon>Pseudomonadota</taxon>
        <taxon>Gammaproteobacteria</taxon>
        <taxon>Pseudomonadales</taxon>
        <taxon>Pseudomonadaceae</taxon>
        <taxon>Pseudomonas</taxon>
    </lineage>
</organism>
<dbReference type="Pfam" id="PF00072">
    <property type="entry name" value="Response_reg"/>
    <property type="match status" value="1"/>
</dbReference>
<evidence type="ECO:0000256" key="9">
    <source>
        <dbReference type="PROSITE-ProRule" id="PRU01091"/>
    </source>
</evidence>
<dbReference type="InterPro" id="IPR036388">
    <property type="entry name" value="WH-like_DNA-bd_sf"/>
</dbReference>
<evidence type="ECO:0000259" key="11">
    <source>
        <dbReference type="PROSITE" id="PS51755"/>
    </source>
</evidence>
<reference evidence="12 13" key="1">
    <citation type="journal article" date="2014" name="Genome Announc.">
        <title>Draft Genome Sequence of Petroleum Oil-Degrading Marine Bacterium Pseudomonas taeanensis Strain MS-3, Isolated from a Crude Oil-Contaminated Seashore.</title>
        <authorList>
            <person name="Lee S.Y."/>
            <person name="Kim S.H."/>
            <person name="Lee D.G."/>
            <person name="Shin S."/>
            <person name="Yun S.H."/>
            <person name="Choi C.W."/>
            <person name="Chung Y.H."/>
            <person name="Choi J.S."/>
            <person name="Kahng H.Y."/>
            <person name="Kim S.I."/>
        </authorList>
    </citation>
    <scope>NUCLEOTIDE SEQUENCE [LARGE SCALE GENOMIC DNA]</scope>
    <source>
        <strain evidence="12 13">MS-3</strain>
    </source>
</reference>
<evidence type="ECO:0000256" key="6">
    <source>
        <dbReference type="ARBA" id="ARBA00023125"/>
    </source>
</evidence>
<evidence type="ECO:0000256" key="4">
    <source>
        <dbReference type="ARBA" id="ARBA00023012"/>
    </source>
</evidence>
<dbReference type="InterPro" id="IPR001789">
    <property type="entry name" value="Sig_transdc_resp-reg_receiver"/>
</dbReference>
<feature type="modified residue" description="4-aspartylphosphate" evidence="8">
    <location>
        <position position="51"/>
    </location>
</feature>